<dbReference type="OrthoDB" id="5461428at2"/>
<dbReference type="PANTHER" id="PTHR34491">
    <property type="entry name" value="A-TYPE INCLUSION PROTEIN, PUTATIVE-RELATED"/>
    <property type="match status" value="1"/>
</dbReference>
<dbReference type="PANTHER" id="PTHR34491:SF156">
    <property type="entry name" value="KINESIN MOTOR DOMAIN-CONTAINING PROTEIN"/>
    <property type="match status" value="1"/>
</dbReference>
<protein>
    <recommendedName>
        <fullName evidence="3">Phage tail tape measure protein, TP901 family</fullName>
    </recommendedName>
</protein>
<evidence type="ECO:0000256" key="1">
    <source>
        <dbReference type="SAM" id="Coils"/>
    </source>
</evidence>
<gene>
    <name evidence="2" type="ORF">DesU5LDRAFT_2370</name>
</gene>
<reference evidence="2" key="1">
    <citation type="submission" date="2011-11" db="EMBL/GenBank/DDBJ databases">
        <title>Improved High-Quality Draft sequence of Desulfovibrio sp. U5L.</title>
        <authorList>
            <consortium name="US DOE Joint Genome Institute"/>
            <person name="Lucas S."/>
            <person name="Han J."/>
            <person name="Lapidus A."/>
            <person name="Cheng J.-F."/>
            <person name="Goodwin L."/>
            <person name="Pitluck S."/>
            <person name="Peters L."/>
            <person name="Ovchinnikova G."/>
            <person name="Held B."/>
            <person name="Detter J.C."/>
            <person name="Han C."/>
            <person name="Tapia R."/>
            <person name="Land M."/>
            <person name="Hauser L."/>
            <person name="Kyrpides N."/>
            <person name="Ivanova N."/>
            <person name="Pagani I."/>
            <person name="Gabster J."/>
            <person name="Walker C."/>
            <person name="Stolyar S."/>
            <person name="Stahl D."/>
            <person name="Arkin A."/>
            <person name="Dehal P."/>
            <person name="Hazen T."/>
            <person name="Woyke T."/>
        </authorList>
    </citation>
    <scope>NUCLEOTIDE SEQUENCE [LARGE SCALE GENOMIC DNA]</scope>
    <source>
        <strain evidence="2">U5L</strain>
    </source>
</reference>
<dbReference type="HOGENOM" id="CLU_229344_0_0_7"/>
<evidence type="ECO:0000313" key="2">
    <source>
        <dbReference type="EMBL" id="EIG54034.1"/>
    </source>
</evidence>
<sequence>MQLGGLYVETGLDLTRLEKDLKTGTETVAKGGDAMAARFKDSTAGPIAQAAADMARAYGEGTAVAITKIRELGTAAAGVFDDIERKAKTSLDNTLKDTGNWVSEHKVLLGTLAAVVAGIWAYKNQDTIKEYWDRAKTATAEGIEKLKSEYDHLGTAAEPVIRKALAAGFDAASEASARHAASLIPLAEQYDKISSYTGRSINDLQTMAQTAKYTGVAVDSLTGMLNKISDAQKGTSDEAKRAAAQFGVFGVALKNNDGTARSEVAVLTDLIHAEAKFGDGAKKVAAERAIFGEQLNKDTHSLLTHANTWDTVQKEIQRINGLMTQDEINLARQYKAQKDQEAAEAEIWAQKDQAVYLKRAAVLDQIARDLLSGQSTAGQALARGWDAYMDSFQAFAANYLAQHEYLAMGIKAAVENVGLPLVDWMQRQLDGAGSLSGSLVQLGGDLASDFMRAFGAWIASSDQEMADALRGNAFERLRWGVANAIAEGTVNLVREGKNQLEAFGNYLTDLMDLADKKFDELLQKQKDTWKTLREADYSYPDIVTSNSWDGYQPGEGTTSDSATASGAMAAQAQGDAAAYQSFWGSAIDYVAGKSDQFVAYIGQAGLADKFQAQADATRSVYDDLATRIEQRTDTMAENIGLSLGGVFESFRSSLATLAGIADTAIKIGDARTKMGDAWVQDSIDAVNRLKGGAVAPKVIPAKPTGSTGPTSADLQKFIGDIKNSALAEQFTLLGDSFGAKAQTNIKNYEHELAELQKKLEAYKGSDKSALEASGKYWIEYRKGIADARLELEKWKDAMSFWSDIDQKIAAITGDLDTGINAQLIKLQTESVATRQKLESMFASNDKVSWDGAVKAAGQAGADVVGIWAKADADMQANAQARDEALAAQSQYEVLAEQKIREDALGELATVDAGYWEKRRGWLEQSLGEVKQYCTNETAYEIYAAKQRSDLRRQEIEARLGYETSFLDTLKDVLADEFGLWKDELTRRQEAWLDMSKSMASGAKEMQSSLADSMAGSVTDWLFTTDRYKSAWADTMGAIEDMLKNTLKKLIQYALENYITVPILTQIVGSDAAGSITGSKTSGSSWLSDLIGGAKTASGSVADFSALGKSIGREAGTGLGDYFSGSASSGVTMFAGTENSMAKIFGDGIDMSKLGSTAWTSGATVPAAAMASTYGTAETAAMTGSSILGMLGTTLGVVGAVGGLVTLATSLFGEQKKEVKKTASGYSIGYSGGSVSASGVDFYSDGSTVSTGVADPAVVRKVSQAMEDAAKDIVESSKLLGFSTKDFVKSFSFPKANITGDQLDTLIANESNAMAFSALDQAGLRGAVEYVSKDGETYKEALDRLGASYQLVGGYTDAYGYSLGTLAGITQEQIDAIREVNNSVAEGTLPAMLTMASAMGASTDILSVLASTATDTSVALGTTDEQLSNFLKAKYADEVVKAVGGEDAFKNVMGNLVKNTLNSIDAYQSQATYYNKKSLESIADLGNTTVTVENFWASFDAAMKGGLTVDQFEAWADASNWVNNLDTIADAISDFYDSITKIGQALAQRNYKALGMDAASSASKQTSDAQWEMSDAIKAKYDAATLSSIAYTQELERQSSLQGILAEAQSALDDATGASKAATEFSTLTTKLNDLAEAARLLGASEEQLAQIRATGLAALAAYQDGLDAAAQQRMSALDARMATAMGQDAQASLISRYATAEKELADARTAGYGATENAMLQEVQAAELAKQAADGLKDVQEKIQSIKSSWADLTSREYAAQGDDTMSSWAAFKDEQSKELMTAYSSGMSQEYIDKLKTVQTDEQAKKWQDLQDAAWDKHLSDLNSTLSDLKDSLSDAVSKLSAAMDTFGTIMDAQLSDMQSLTSRAGSELSSLTSTLKDITTGADSPQSSEQKASSLSGQINTAYSTMLSAGNGSARIEAASTLSSLAADYLSALKASTGDQSQYLAGYISTVAKLNEAKSITGQQENYFQRMSNAMEAEQGIFKLILAELQKEDPSTAKISALLSVSEGMGGNIAAMYANQAGPETSWRQSVDSALKEAGYSDADITAALGGPTSTSSFLAQLTSFNSNTLPGYFQSIVTLLNNIKDVAAQTTTTAPVVTQPTTPTGKYTQDEINWATNVRSAMNFENYGGLNNWTTDQVVSNLATYANWATAYGVNATTGFSTPTSGERLYYYEKASSYNDAYNTTKTWLDMQSSIAAAYGAGDYAAHWLDAGYKENIAFPTSDSVLYKTVQYFLSKWNKNHDGDGSPLAQAQHIATALGLPFSNSAGTLESIARQHYDKYGITEGLARPYRYGGDAPEGTLALVGEEGPELGVIGSGGMHITPNGQTRNILGAAFADSTAELKAEIRSLKNEISRILVAQATYTKTQADILDEWRENGVPTTPLESK</sequence>
<organism evidence="2">
    <name type="scientific">Desulfovibrio sp. U5L</name>
    <dbReference type="NCBI Taxonomy" id="596152"/>
    <lineage>
        <taxon>Bacteria</taxon>
        <taxon>Pseudomonadati</taxon>
        <taxon>Thermodesulfobacteriota</taxon>
        <taxon>Desulfovibrionia</taxon>
        <taxon>Desulfovibrionales</taxon>
        <taxon>Desulfovibrionaceae</taxon>
        <taxon>Desulfovibrio</taxon>
    </lineage>
</organism>
<proteinExistence type="predicted"/>
<name>I2Q2M8_9BACT</name>
<dbReference type="EMBL" id="JH600068">
    <property type="protein sequence ID" value="EIG54034.1"/>
    <property type="molecule type" value="Genomic_DNA"/>
</dbReference>
<accession>I2Q2M8</accession>
<keyword evidence="1" id="KW-0175">Coiled coil</keyword>
<dbReference type="eggNOG" id="COG3941">
    <property type="taxonomic scope" value="Bacteria"/>
</dbReference>
<evidence type="ECO:0008006" key="3">
    <source>
        <dbReference type="Google" id="ProtNLM"/>
    </source>
</evidence>
<feature type="coiled-coil region" evidence="1">
    <location>
        <begin position="738"/>
        <end position="765"/>
    </location>
</feature>
<dbReference type="STRING" id="596152.DesU5LDRAFT_2370"/>